<evidence type="ECO:0000313" key="1">
    <source>
        <dbReference type="EMBL" id="EAU82215.1"/>
    </source>
</evidence>
<name>A8P8S2_COPC7</name>
<dbReference type="Proteomes" id="UP000001861">
    <property type="component" value="Unassembled WGS sequence"/>
</dbReference>
<keyword evidence="2" id="KW-1185">Reference proteome</keyword>
<dbReference type="InParanoid" id="A8P8S2"/>
<dbReference type="EMBL" id="AACS02000011">
    <property type="protein sequence ID" value="EAU82215.1"/>
    <property type="molecule type" value="Genomic_DNA"/>
</dbReference>
<dbReference type="RefSeq" id="XP_001839624.1">
    <property type="nucleotide sequence ID" value="XM_001839572.2"/>
</dbReference>
<organism evidence="1 2">
    <name type="scientific">Coprinopsis cinerea (strain Okayama-7 / 130 / ATCC MYA-4618 / FGSC 9003)</name>
    <name type="common">Inky cap fungus</name>
    <name type="synonym">Hormographiella aspergillata</name>
    <dbReference type="NCBI Taxonomy" id="240176"/>
    <lineage>
        <taxon>Eukaryota</taxon>
        <taxon>Fungi</taxon>
        <taxon>Dikarya</taxon>
        <taxon>Basidiomycota</taxon>
        <taxon>Agaricomycotina</taxon>
        <taxon>Agaricomycetes</taxon>
        <taxon>Agaricomycetidae</taxon>
        <taxon>Agaricales</taxon>
        <taxon>Agaricineae</taxon>
        <taxon>Psathyrellaceae</taxon>
        <taxon>Coprinopsis</taxon>
    </lineage>
</organism>
<dbReference type="GeneID" id="6016242"/>
<dbReference type="OrthoDB" id="3124529at2759"/>
<accession>A8P8S2</accession>
<dbReference type="KEGG" id="cci:CC1G_10617"/>
<dbReference type="AlphaFoldDB" id="A8P8S2"/>
<gene>
    <name evidence="1" type="ORF">CC1G_10617</name>
</gene>
<dbReference type="VEuPathDB" id="FungiDB:CC1G_10617"/>
<protein>
    <submittedName>
        <fullName evidence="1">Uncharacterized protein</fullName>
    </submittedName>
</protein>
<sequence length="166" mass="20059">MDLALYKEFREECDAAYPETVELDSNPPRRRPRGLAIYPPDYVAGFFISSECIWKTFRVHPDNLLGRINNWALRENKGVYFSVIQVTYYDYIICFAHTVDDRRDMEEWREKREEWFDTFCRALELNEKSRTILKNNYKWHRMIHLDWSFQMSPEVSLQPSTVRSET</sequence>
<proteinExistence type="predicted"/>
<reference evidence="1 2" key="1">
    <citation type="journal article" date="2010" name="Proc. Natl. Acad. Sci. U.S.A.">
        <title>Insights into evolution of multicellular fungi from the assembled chromosomes of the mushroom Coprinopsis cinerea (Coprinus cinereus).</title>
        <authorList>
            <person name="Stajich J.E."/>
            <person name="Wilke S.K."/>
            <person name="Ahren D."/>
            <person name="Au C.H."/>
            <person name="Birren B.W."/>
            <person name="Borodovsky M."/>
            <person name="Burns C."/>
            <person name="Canback B."/>
            <person name="Casselton L.A."/>
            <person name="Cheng C.K."/>
            <person name="Deng J."/>
            <person name="Dietrich F.S."/>
            <person name="Fargo D.C."/>
            <person name="Farman M.L."/>
            <person name="Gathman A.C."/>
            <person name="Goldberg J."/>
            <person name="Guigo R."/>
            <person name="Hoegger P.J."/>
            <person name="Hooker J.B."/>
            <person name="Huggins A."/>
            <person name="James T.Y."/>
            <person name="Kamada T."/>
            <person name="Kilaru S."/>
            <person name="Kodira C."/>
            <person name="Kues U."/>
            <person name="Kupfer D."/>
            <person name="Kwan H.S."/>
            <person name="Lomsadze A."/>
            <person name="Li W."/>
            <person name="Lilly W.W."/>
            <person name="Ma L.J."/>
            <person name="Mackey A.J."/>
            <person name="Manning G."/>
            <person name="Martin F."/>
            <person name="Muraguchi H."/>
            <person name="Natvig D.O."/>
            <person name="Palmerini H."/>
            <person name="Ramesh M.A."/>
            <person name="Rehmeyer C.J."/>
            <person name="Roe B.A."/>
            <person name="Shenoy N."/>
            <person name="Stanke M."/>
            <person name="Ter-Hovhannisyan V."/>
            <person name="Tunlid A."/>
            <person name="Velagapudi R."/>
            <person name="Vision T.J."/>
            <person name="Zeng Q."/>
            <person name="Zolan M.E."/>
            <person name="Pukkila P.J."/>
        </authorList>
    </citation>
    <scope>NUCLEOTIDE SEQUENCE [LARGE SCALE GENOMIC DNA]</scope>
    <source>
        <strain evidence="2">Okayama-7 / 130 / ATCC MYA-4618 / FGSC 9003</strain>
    </source>
</reference>
<comment type="caution">
    <text evidence="1">The sequence shown here is derived from an EMBL/GenBank/DDBJ whole genome shotgun (WGS) entry which is preliminary data.</text>
</comment>
<evidence type="ECO:0000313" key="2">
    <source>
        <dbReference type="Proteomes" id="UP000001861"/>
    </source>
</evidence>